<reference evidence="7" key="1">
    <citation type="submission" date="2007-07" db="EMBL/GenBank/DDBJ databases">
        <title>PCAP assembly of the Caenorhabditis remanei genome.</title>
        <authorList>
            <consortium name="The Caenorhabditis remanei Sequencing Consortium"/>
            <person name="Wilson R.K."/>
        </authorList>
    </citation>
    <scope>NUCLEOTIDE SEQUENCE [LARGE SCALE GENOMIC DNA]</scope>
    <source>
        <strain evidence="7">PB4641</strain>
    </source>
</reference>
<dbReference type="PANTHER" id="PTHR13546">
    <property type="entry name" value="RE60986P"/>
    <property type="match status" value="1"/>
</dbReference>
<dbReference type="Proteomes" id="UP000008281">
    <property type="component" value="Unassembled WGS sequence"/>
</dbReference>
<dbReference type="EMBL" id="DS268415">
    <property type="protein sequence ID" value="EFP11006.1"/>
    <property type="molecule type" value="Genomic_DNA"/>
</dbReference>
<dbReference type="InParanoid" id="E3LUK6"/>
<sequence>MSDSGSSASTVHYAKPVLRHVPIASSTTPSSLGSSSSSSSSCASTSKQTPPRSPVIRYPTVVVSNNSVLSSPTSLTPQATPSYAVPVSRNQMQYSASKLQYEHMRHRCKMLDDENQKLMRMQSDVVNDANRRVQMHVNEIRMLKEDNRKLTVSNKELRDLCCFLDDDRQKTRKLAREWQKFGRYTSNLMKQEVHSYHQKMVNVEEKLSTKEREVDELRQLCMYLDEQRQSLMSHAASAAHNDCDDESEDLGCGSSEQSGGSEGHNDDEKLNEFNKCFNQHKESTLRRIMASSMCSEPSEEEERREVSKRERSRLLGYIQSLENRIKHLEMSQNHESFWNSTSNVGSDCDEKTIIERGWLGEEVLMMNSEDGNMGDKAIMTTSSASSSHIVGNDKCAMFDSMTSTMTSSGCTTYASSGTDADSVFVMGDEIGKIFWSFRINYIFISEIGNLEVRSLSRIEEEATSASDTLKESARMPPKIAPPVCSSLVLTHFDDDDCTPRLMRSASESCRPTTTLISSTRAAHRSVSVEKNNNNNLQHHV</sequence>
<evidence type="ECO:0000256" key="2">
    <source>
        <dbReference type="ARBA" id="ARBA00009052"/>
    </source>
</evidence>
<evidence type="ECO:0000256" key="6">
    <source>
        <dbReference type="SAM" id="MobiDB-lite"/>
    </source>
</evidence>
<evidence type="ECO:0000256" key="1">
    <source>
        <dbReference type="ARBA" id="ARBA00004536"/>
    </source>
</evidence>
<dbReference type="STRING" id="31234.E3LUK6"/>
<proteinExistence type="inferred from homology"/>
<evidence type="ECO:0000256" key="4">
    <source>
        <dbReference type="ARBA" id="ARBA00023054"/>
    </source>
</evidence>
<comment type="subcellular location">
    <subcellularLocation>
        <location evidence="1">Cell junction</location>
        <location evidence="1">Adherens junction</location>
    </subcellularLocation>
</comment>
<dbReference type="OMA" id="TIIERGW"/>
<feature type="compositionally biased region" description="Polar residues" evidence="6">
    <location>
        <begin position="528"/>
        <end position="540"/>
    </location>
</feature>
<evidence type="ECO:0000313" key="8">
    <source>
        <dbReference type="Proteomes" id="UP000008281"/>
    </source>
</evidence>
<dbReference type="OrthoDB" id="10056395at2759"/>
<accession>E3LUK6</accession>
<evidence type="ECO:0000313" key="7">
    <source>
        <dbReference type="EMBL" id="EFP11006.1"/>
    </source>
</evidence>
<protein>
    <submittedName>
        <fullName evidence="7">Uncharacterized protein</fullName>
    </submittedName>
</protein>
<organism evidence="8">
    <name type="scientific">Caenorhabditis remanei</name>
    <name type="common">Caenorhabditis vulgaris</name>
    <dbReference type="NCBI Taxonomy" id="31234"/>
    <lineage>
        <taxon>Eukaryota</taxon>
        <taxon>Metazoa</taxon>
        <taxon>Ecdysozoa</taxon>
        <taxon>Nematoda</taxon>
        <taxon>Chromadorea</taxon>
        <taxon>Rhabditida</taxon>
        <taxon>Rhabditina</taxon>
        <taxon>Rhabditomorpha</taxon>
        <taxon>Rhabditoidea</taxon>
        <taxon>Rhabditidae</taxon>
        <taxon>Peloderinae</taxon>
        <taxon>Caenorhabditis</taxon>
    </lineage>
</organism>
<dbReference type="InterPro" id="IPR019359">
    <property type="entry name" value="CCDC85"/>
</dbReference>
<keyword evidence="8" id="KW-1185">Reference proteome</keyword>
<evidence type="ECO:0000256" key="5">
    <source>
        <dbReference type="SAM" id="Coils"/>
    </source>
</evidence>
<feature type="region of interest" description="Disordered" evidence="6">
    <location>
        <begin position="24"/>
        <end position="57"/>
    </location>
</feature>
<feature type="region of interest" description="Disordered" evidence="6">
    <location>
        <begin position="239"/>
        <end position="267"/>
    </location>
</feature>
<evidence type="ECO:0000256" key="3">
    <source>
        <dbReference type="ARBA" id="ARBA00022949"/>
    </source>
</evidence>
<feature type="compositionally biased region" description="Low complexity" evidence="6">
    <location>
        <begin position="25"/>
        <end position="46"/>
    </location>
</feature>
<feature type="region of interest" description="Disordered" evidence="6">
    <location>
        <begin position="520"/>
        <end position="540"/>
    </location>
</feature>
<feature type="region of interest" description="Disordered" evidence="6">
    <location>
        <begin position="290"/>
        <end position="309"/>
    </location>
</feature>
<keyword evidence="4 5" id="KW-0175">Coiled coil</keyword>
<keyword evidence="3" id="KW-0965">Cell junction</keyword>
<dbReference type="AlphaFoldDB" id="E3LUK6"/>
<feature type="coiled-coil region" evidence="5">
    <location>
        <begin position="193"/>
        <end position="220"/>
    </location>
</feature>
<dbReference type="Pfam" id="PF10226">
    <property type="entry name" value="CCDC85"/>
    <property type="match status" value="1"/>
</dbReference>
<dbReference type="PANTHER" id="PTHR13546:SF15">
    <property type="entry name" value="CCDC85"/>
    <property type="match status" value="1"/>
</dbReference>
<gene>
    <name evidence="7" type="ORF">CRE_30843</name>
</gene>
<comment type="similarity">
    <text evidence="2">Belongs to the CCDC85 family.</text>
</comment>
<dbReference type="GO" id="GO:0005912">
    <property type="term" value="C:adherens junction"/>
    <property type="evidence" value="ECO:0007669"/>
    <property type="project" value="UniProtKB-SubCell"/>
</dbReference>
<dbReference type="eggNOG" id="KOG3819">
    <property type="taxonomic scope" value="Eukaryota"/>
</dbReference>
<dbReference type="FunCoup" id="E3LUK6">
    <property type="interactions" value="4"/>
</dbReference>
<name>E3LUK6_CAERE</name>
<dbReference type="HOGENOM" id="CLU_518989_0_0_1"/>
<feature type="coiled-coil region" evidence="5">
    <location>
        <begin position="126"/>
        <end position="160"/>
    </location>
</feature>